<organism evidence="1 2">
    <name type="scientific">Scortum barcoo</name>
    <name type="common">barcoo grunter</name>
    <dbReference type="NCBI Taxonomy" id="214431"/>
    <lineage>
        <taxon>Eukaryota</taxon>
        <taxon>Metazoa</taxon>
        <taxon>Chordata</taxon>
        <taxon>Craniata</taxon>
        <taxon>Vertebrata</taxon>
        <taxon>Euteleostomi</taxon>
        <taxon>Actinopterygii</taxon>
        <taxon>Neopterygii</taxon>
        <taxon>Teleostei</taxon>
        <taxon>Neoteleostei</taxon>
        <taxon>Acanthomorphata</taxon>
        <taxon>Eupercaria</taxon>
        <taxon>Centrarchiformes</taxon>
        <taxon>Terapontoidei</taxon>
        <taxon>Terapontidae</taxon>
        <taxon>Scortum</taxon>
    </lineage>
</organism>
<keyword evidence="2" id="KW-1185">Reference proteome</keyword>
<name>A0ACB8V8Z4_9TELE</name>
<accession>A0ACB8V8Z4</accession>
<dbReference type="Proteomes" id="UP000831701">
    <property type="component" value="Chromosome 24"/>
</dbReference>
<comment type="caution">
    <text evidence="1">The sequence shown here is derived from an EMBL/GenBank/DDBJ whole genome shotgun (WGS) entry which is preliminary data.</text>
</comment>
<protein>
    <submittedName>
        <fullName evidence="1">Uncharacterized protein</fullName>
    </submittedName>
</protein>
<gene>
    <name evidence="1" type="ORF">L3Q82_020803</name>
</gene>
<dbReference type="EMBL" id="CM041554">
    <property type="protein sequence ID" value="KAI3351985.1"/>
    <property type="molecule type" value="Genomic_DNA"/>
</dbReference>
<proteinExistence type="predicted"/>
<evidence type="ECO:0000313" key="2">
    <source>
        <dbReference type="Proteomes" id="UP000831701"/>
    </source>
</evidence>
<sequence length="780" mass="86356">MAAKLSPEQKKLGQTKKTLVMSGQRKGAAARLPKCAFCRTNRDKECGQLLVSDSQKVAAHHKCMLFSSALVTSPSDSENIGGFSVEDVKKEIKRGNKLMCSSCHRSGATIGCDVKTCRRTYHYYCAVKDKAQIKENPSQGIYLVYCRKHRDASQDGIQDEEGGVANDSDSSPPQSRGRGRFEKGRAKVGSRGQSEDARSASSQAADEESSSHRDRSPLRASPGDGGQRCGFCHAGDEENETRGMLHTDNSKKVAAHYKCMLFSSGTVQLTTTSRAEFGNFDVKTVIQEIKRGKRMKCTLCTQLGATIGCEIKACVKTYHYHCGMQDKAKYIENMARGIYKLYCKNHSGNEERDEEDEERENRSRERAAIDHGGTPSTQIRDEEQGYDLDLFCIPKHYATDLERVYIPHGLILDRTERLAREIMKEMGGHHIVALCVLKGGYKFFADLLDYIKALNRNSDRSIPMTVDFIRLKSYCNDQSTGEIKVIGGDDLSTLTGKDIIDTGKTMKTLLQLLKQYNPKMVKVASLLVKRTPRSVGYRPDFVGFEVPDKFVVGYALDYNEYFRDLNVPSSPIRVPSTRLHQIKQEEGVDVMNRETAHEREVQAAMQISQSWEESLSLSDNDLEKSASSSPKRIDFVPVSPAPSPTRGIRKKQQCFSPSLQILVSSNGLTPSPIPSPTRRFSRRSQSPINCIRASILGPMKRKGEMETESQPKRLFQGTTTMLSSDVSNLSDLGSCHSPDLLDGSLSSVGSSTDSPGKMEGVSPSSSSNSPFASLQDLSPK</sequence>
<reference evidence="1" key="1">
    <citation type="submission" date="2022-04" db="EMBL/GenBank/DDBJ databases">
        <title>Jade perch genome.</title>
        <authorList>
            <person name="Chao B."/>
        </authorList>
    </citation>
    <scope>NUCLEOTIDE SEQUENCE</scope>
    <source>
        <strain evidence="1">CB-2022</strain>
    </source>
</reference>
<evidence type="ECO:0000313" key="1">
    <source>
        <dbReference type="EMBL" id="KAI3351985.1"/>
    </source>
</evidence>